<evidence type="ECO:0000313" key="2">
    <source>
        <dbReference type="EMBL" id="MED6291097.1"/>
    </source>
</evidence>
<reference evidence="2 3" key="1">
    <citation type="submission" date="2021-06" db="EMBL/GenBank/DDBJ databases">
        <authorList>
            <person name="Palmer J.M."/>
        </authorList>
    </citation>
    <scope>NUCLEOTIDE SEQUENCE [LARGE SCALE GENOMIC DNA]</scope>
    <source>
        <strain evidence="2 3">CL_MEX2019</strain>
        <tissue evidence="2">Muscle</tissue>
    </source>
</reference>
<feature type="transmembrane region" description="Helical" evidence="1">
    <location>
        <begin position="49"/>
        <end position="71"/>
    </location>
</feature>
<organism evidence="2 3">
    <name type="scientific">Characodon lateralis</name>
    <dbReference type="NCBI Taxonomy" id="208331"/>
    <lineage>
        <taxon>Eukaryota</taxon>
        <taxon>Metazoa</taxon>
        <taxon>Chordata</taxon>
        <taxon>Craniata</taxon>
        <taxon>Vertebrata</taxon>
        <taxon>Euteleostomi</taxon>
        <taxon>Actinopterygii</taxon>
        <taxon>Neopterygii</taxon>
        <taxon>Teleostei</taxon>
        <taxon>Neoteleostei</taxon>
        <taxon>Acanthomorphata</taxon>
        <taxon>Ovalentaria</taxon>
        <taxon>Atherinomorphae</taxon>
        <taxon>Cyprinodontiformes</taxon>
        <taxon>Goodeidae</taxon>
        <taxon>Characodon</taxon>
    </lineage>
</organism>
<name>A0ABU7EVS9_9TELE</name>
<accession>A0ABU7EVS9</accession>
<dbReference type="EMBL" id="JAHUTJ010067448">
    <property type="protein sequence ID" value="MED6291097.1"/>
    <property type="molecule type" value="Genomic_DNA"/>
</dbReference>
<dbReference type="Proteomes" id="UP001352852">
    <property type="component" value="Unassembled WGS sequence"/>
</dbReference>
<gene>
    <name evidence="2" type="ORF">CHARACLAT_020099</name>
</gene>
<keyword evidence="1" id="KW-1133">Transmembrane helix</keyword>
<protein>
    <submittedName>
        <fullName evidence="2">Uncharacterized protein</fullName>
    </submittedName>
</protein>
<sequence>MLRHKPPNYVLNMCSVDTGSTSSENRQLMRLASSEAAALTHWHIIDLSLLTQMLTLISPVSLFVVNINIGFKRRLLRAFRCTKCDLAGDNFQHQLMSHLSVRSSGFFKSAVTF</sequence>
<keyword evidence="1" id="KW-0812">Transmembrane</keyword>
<proteinExistence type="predicted"/>
<evidence type="ECO:0000313" key="3">
    <source>
        <dbReference type="Proteomes" id="UP001352852"/>
    </source>
</evidence>
<comment type="caution">
    <text evidence="2">The sequence shown here is derived from an EMBL/GenBank/DDBJ whole genome shotgun (WGS) entry which is preliminary data.</text>
</comment>
<keyword evidence="1" id="KW-0472">Membrane</keyword>
<keyword evidence="3" id="KW-1185">Reference proteome</keyword>
<evidence type="ECO:0000256" key="1">
    <source>
        <dbReference type="SAM" id="Phobius"/>
    </source>
</evidence>